<dbReference type="SUPFAM" id="SSF48452">
    <property type="entry name" value="TPR-like"/>
    <property type="match status" value="1"/>
</dbReference>
<name>A0A0F7SSM0_PHARH</name>
<evidence type="ECO:0000256" key="1">
    <source>
        <dbReference type="SAM" id="Coils"/>
    </source>
</evidence>
<feature type="region of interest" description="Disordered" evidence="2">
    <location>
        <begin position="1"/>
        <end position="21"/>
    </location>
</feature>
<feature type="coiled-coil region" evidence="1">
    <location>
        <begin position="135"/>
        <end position="187"/>
    </location>
</feature>
<feature type="region of interest" description="Disordered" evidence="2">
    <location>
        <begin position="199"/>
        <end position="222"/>
    </location>
</feature>
<dbReference type="AlphaFoldDB" id="A0A0F7SSM0"/>
<accession>A0A0F7SSM0</accession>
<organism evidence="3">
    <name type="scientific">Phaffia rhodozyma</name>
    <name type="common">Yeast</name>
    <name type="synonym">Xanthophyllomyces dendrorhous</name>
    <dbReference type="NCBI Taxonomy" id="264483"/>
    <lineage>
        <taxon>Eukaryota</taxon>
        <taxon>Fungi</taxon>
        <taxon>Dikarya</taxon>
        <taxon>Basidiomycota</taxon>
        <taxon>Agaricomycotina</taxon>
        <taxon>Tremellomycetes</taxon>
        <taxon>Cystofilobasidiales</taxon>
        <taxon>Mrakiaceae</taxon>
        <taxon>Phaffia</taxon>
    </lineage>
</organism>
<keyword evidence="1" id="KW-0175">Coiled coil</keyword>
<evidence type="ECO:0000313" key="3">
    <source>
        <dbReference type="EMBL" id="CED83545.1"/>
    </source>
</evidence>
<dbReference type="Gene3D" id="1.25.40.10">
    <property type="entry name" value="Tetratricopeptide repeat domain"/>
    <property type="match status" value="1"/>
</dbReference>
<dbReference type="EMBL" id="LN483157">
    <property type="protein sequence ID" value="CED83545.1"/>
    <property type="molecule type" value="Genomic_DNA"/>
</dbReference>
<evidence type="ECO:0000256" key="2">
    <source>
        <dbReference type="SAM" id="MobiDB-lite"/>
    </source>
</evidence>
<sequence>MAPPRRKPLDPSNAPKHIKKSKAPKYETFEEALDYGVELEEKGERYKTGEKAKRFYEEACKLYEKAIEFDPQAFEGHYNLARTLYTISQIFLLPPLSSNTLEMAINQYRLSQKLTESPILWIDATFNLAVALLSLADLVEDLQEADEQDAEVESLRREAAGWLTSVAEKQEGLLEEMERQNASVGEQESILDIGEEPEEDIDKHDHSPDQDEVQAENGSGRAWEETVTTPSLVLDTYILLLSTLSLLSKDFSASRPSPSALPEIPPIFQKFRVLDSLCARSGAPRTLDILVAEASAKLSVIRSAFEDGRPGWMEECRMVIATLKSSWESIKDIDAPGSSTHNTPRIDQETRISVVCTLGDAYALLAQLQRLSALQILLQTQTAPMIEQVQEIWTTLSLSTQCSSTALSILTPSQQAFPSTMPNRGESSSVLLALASLSLQRAVLADEPWRNASAIKNKAQLITNSITYSRRAAESSGTGWQTALAPWPSVMGWQSRPSWVDGGWEAEQTAREAILSNIRSQFYKAAPEALQEVEKTLLRVKNRLQPTDVRRFVKELIEDHGILRGGSGGEEEQFWENVINVL</sequence>
<dbReference type="InterPro" id="IPR011990">
    <property type="entry name" value="TPR-like_helical_dom_sf"/>
</dbReference>
<proteinExistence type="predicted"/>
<dbReference type="Pfam" id="PF13414">
    <property type="entry name" value="TPR_11"/>
    <property type="match status" value="1"/>
</dbReference>
<reference evidence="3" key="1">
    <citation type="submission" date="2014-08" db="EMBL/GenBank/DDBJ databases">
        <authorList>
            <person name="Sharma Rahul"/>
            <person name="Thines Marco"/>
        </authorList>
    </citation>
    <scope>NUCLEOTIDE SEQUENCE</scope>
</reference>
<protein>
    <submittedName>
        <fullName evidence="3">Tetratricopeptide-like helical</fullName>
    </submittedName>
</protein>